<dbReference type="PANTHER" id="PTHR45765">
    <property type="entry name" value="METHIONINE--TRNA LIGASE"/>
    <property type="match status" value="1"/>
</dbReference>
<feature type="short sequence motif" description="'HIGH' region" evidence="9">
    <location>
        <begin position="15"/>
        <end position="25"/>
    </location>
</feature>
<dbReference type="InterPro" id="IPR014758">
    <property type="entry name" value="Met-tRNA_synth"/>
</dbReference>
<evidence type="ECO:0000256" key="3">
    <source>
        <dbReference type="ARBA" id="ARBA00022598"/>
    </source>
</evidence>
<evidence type="ECO:0000313" key="12">
    <source>
        <dbReference type="EMBL" id="BDB95875.1"/>
    </source>
</evidence>
<proteinExistence type="inferred from homology"/>
<feature type="domain" description="Methionyl-tRNA synthetase anticodon-binding" evidence="11">
    <location>
        <begin position="422"/>
        <end position="570"/>
    </location>
</feature>
<dbReference type="InterPro" id="IPR041872">
    <property type="entry name" value="Anticodon_Met"/>
</dbReference>
<evidence type="ECO:0000256" key="6">
    <source>
        <dbReference type="ARBA" id="ARBA00022917"/>
    </source>
</evidence>
<evidence type="ECO:0000256" key="8">
    <source>
        <dbReference type="ARBA" id="ARBA00047364"/>
    </source>
</evidence>
<keyword evidence="7 9" id="KW-0030">Aminoacyl-tRNA synthetase</keyword>
<keyword evidence="9" id="KW-0862">Zinc</keyword>
<keyword evidence="6 9" id="KW-0648">Protein biosynthesis</keyword>
<organism evidence="12 13">
    <name type="scientific">Candidatus Hydrogenosomobacter endosymbioticus</name>
    <dbReference type="NCBI Taxonomy" id="2558174"/>
    <lineage>
        <taxon>Bacteria</taxon>
        <taxon>Pseudomonadati</taxon>
        <taxon>Pseudomonadota</taxon>
        <taxon>Alphaproteobacteria</taxon>
        <taxon>Holosporales</taxon>
        <taxon>Holosporaceae</taxon>
        <taxon>Candidatus Hydrogenosomobacter</taxon>
    </lineage>
</organism>
<keyword evidence="3 9" id="KW-0436">Ligase</keyword>
<dbReference type="Pfam" id="PF09334">
    <property type="entry name" value="tRNA-synt_1g"/>
    <property type="match status" value="1"/>
</dbReference>
<comment type="catalytic activity">
    <reaction evidence="8 9">
        <text>tRNA(Met) + L-methionine + ATP = L-methionyl-tRNA(Met) + AMP + diphosphate</text>
        <dbReference type="Rhea" id="RHEA:13481"/>
        <dbReference type="Rhea" id="RHEA-COMP:9667"/>
        <dbReference type="Rhea" id="RHEA-COMP:9698"/>
        <dbReference type="ChEBI" id="CHEBI:30616"/>
        <dbReference type="ChEBI" id="CHEBI:33019"/>
        <dbReference type="ChEBI" id="CHEBI:57844"/>
        <dbReference type="ChEBI" id="CHEBI:78442"/>
        <dbReference type="ChEBI" id="CHEBI:78530"/>
        <dbReference type="ChEBI" id="CHEBI:456215"/>
        <dbReference type="EC" id="6.1.1.10"/>
    </reaction>
</comment>
<accession>A0ABN6L221</accession>
<dbReference type="EMBL" id="AP025225">
    <property type="protein sequence ID" value="BDB95875.1"/>
    <property type="molecule type" value="Genomic_DNA"/>
</dbReference>
<keyword evidence="9" id="KW-0963">Cytoplasm</keyword>
<keyword evidence="13" id="KW-1185">Reference proteome</keyword>
<gene>
    <name evidence="9 12" type="primary">metG</name>
    <name evidence="12" type="ORF">HYD_0080</name>
</gene>
<dbReference type="Gene3D" id="1.10.730.10">
    <property type="entry name" value="Isoleucyl-tRNA Synthetase, Domain 1"/>
    <property type="match status" value="1"/>
</dbReference>
<evidence type="ECO:0000256" key="5">
    <source>
        <dbReference type="ARBA" id="ARBA00022840"/>
    </source>
</evidence>
<keyword evidence="4 9" id="KW-0547">Nucleotide-binding</keyword>
<dbReference type="CDD" id="cd00814">
    <property type="entry name" value="MetRS_core"/>
    <property type="match status" value="1"/>
</dbReference>
<evidence type="ECO:0000256" key="7">
    <source>
        <dbReference type="ARBA" id="ARBA00023146"/>
    </source>
</evidence>
<dbReference type="SUPFAM" id="SSF47323">
    <property type="entry name" value="Anticodon-binding domain of a subclass of class I aminoacyl-tRNA synthetases"/>
    <property type="match status" value="1"/>
</dbReference>
<dbReference type="InterPro" id="IPR023458">
    <property type="entry name" value="Met-tRNA_ligase_1"/>
</dbReference>
<comment type="cofactor">
    <cofactor evidence="9">
        <name>Zn(2+)</name>
        <dbReference type="ChEBI" id="CHEBI:29105"/>
    </cofactor>
    <text evidence="9">Binds 1 zinc ion per subunit.</text>
</comment>
<keyword evidence="9" id="KW-0479">Metal-binding</keyword>
<feature type="short sequence motif" description="'KMSKS' region" evidence="9">
    <location>
        <begin position="341"/>
        <end position="345"/>
    </location>
</feature>
<dbReference type="InterPro" id="IPR009080">
    <property type="entry name" value="tRNAsynth_Ia_anticodon-bd"/>
</dbReference>
<dbReference type="PANTHER" id="PTHR45765:SF1">
    <property type="entry name" value="METHIONINE--TRNA LIGASE, CYTOPLASMIC"/>
    <property type="match status" value="1"/>
</dbReference>
<evidence type="ECO:0000313" key="13">
    <source>
        <dbReference type="Proteomes" id="UP001320209"/>
    </source>
</evidence>
<dbReference type="InterPro" id="IPR014729">
    <property type="entry name" value="Rossmann-like_a/b/a_fold"/>
</dbReference>
<evidence type="ECO:0000259" key="10">
    <source>
        <dbReference type="Pfam" id="PF09334"/>
    </source>
</evidence>
<feature type="binding site" evidence="9">
    <location>
        <position position="160"/>
    </location>
    <ligand>
        <name>Zn(2+)</name>
        <dbReference type="ChEBI" id="CHEBI:29105"/>
    </ligand>
</feature>
<comment type="function">
    <text evidence="1 9">Is required not only for elongation of protein synthesis but also for the initiation of all mRNA translation through initiator tRNA(fMet) aminoacylation.</text>
</comment>
<name>A0ABN6L221_9PROT</name>
<comment type="similarity">
    <text evidence="2 9">Belongs to the class-I aminoacyl-tRNA synthetase family. MetG type 1 subfamily.</text>
</comment>
<dbReference type="SUPFAM" id="SSF52374">
    <property type="entry name" value="Nucleotidylyl transferase"/>
    <property type="match status" value="1"/>
</dbReference>
<dbReference type="PRINTS" id="PR01041">
    <property type="entry name" value="TRNASYNTHMET"/>
</dbReference>
<evidence type="ECO:0000259" key="11">
    <source>
        <dbReference type="Pfam" id="PF19303"/>
    </source>
</evidence>
<evidence type="ECO:0000256" key="1">
    <source>
        <dbReference type="ARBA" id="ARBA00003314"/>
    </source>
</evidence>
<dbReference type="NCBIfam" id="TIGR00398">
    <property type="entry name" value="metG"/>
    <property type="match status" value="1"/>
</dbReference>
<evidence type="ECO:0000256" key="9">
    <source>
        <dbReference type="HAMAP-Rule" id="MF_00098"/>
    </source>
</evidence>
<protein>
    <recommendedName>
        <fullName evidence="9">Methionine--tRNA ligase</fullName>
        <ecNumber evidence="9">6.1.1.10</ecNumber>
    </recommendedName>
    <alternativeName>
        <fullName evidence="9">Methionyl-tRNA synthetase</fullName>
        <shortName evidence="9">MetRS</shortName>
    </alternativeName>
</protein>
<dbReference type="EC" id="6.1.1.10" evidence="9"/>
<dbReference type="Gene3D" id="3.40.50.620">
    <property type="entry name" value="HUPs"/>
    <property type="match status" value="1"/>
</dbReference>
<evidence type="ECO:0000256" key="4">
    <source>
        <dbReference type="ARBA" id="ARBA00022741"/>
    </source>
</evidence>
<feature type="binding site" evidence="9">
    <location>
        <position position="150"/>
    </location>
    <ligand>
        <name>Zn(2+)</name>
        <dbReference type="ChEBI" id="CHEBI:29105"/>
    </ligand>
</feature>
<dbReference type="HAMAP" id="MF_00098">
    <property type="entry name" value="Met_tRNA_synth_type1"/>
    <property type="match status" value="1"/>
</dbReference>
<feature type="binding site" evidence="9">
    <location>
        <position position="163"/>
    </location>
    <ligand>
        <name>Zn(2+)</name>
        <dbReference type="ChEBI" id="CHEBI:29105"/>
    </ligand>
</feature>
<feature type="binding site" evidence="9">
    <location>
        <position position="344"/>
    </location>
    <ligand>
        <name>ATP</name>
        <dbReference type="ChEBI" id="CHEBI:30616"/>
    </ligand>
</feature>
<dbReference type="GO" id="GO:0016874">
    <property type="term" value="F:ligase activity"/>
    <property type="evidence" value="ECO:0007669"/>
    <property type="project" value="UniProtKB-KW"/>
</dbReference>
<dbReference type="InterPro" id="IPR033911">
    <property type="entry name" value="MetRS_core"/>
</dbReference>
<dbReference type="Gene3D" id="2.20.28.20">
    <property type="entry name" value="Methionyl-tRNA synthetase, Zn-domain"/>
    <property type="match status" value="1"/>
</dbReference>
<comment type="subunit">
    <text evidence="9">Monomer.</text>
</comment>
<sequence length="572" mass="65777">MPCIMRKHLITSALPYINGVKHIGNLVGSMLPADVYARFLRQNSGEVLFICGTDEHGTPAEIAAEEAGKDVREYCDEMYETQKSIYEKFGLSFDYFGRSSAGSNKEITNEIFLALWNNGYIIEKSIRQYYSIDDGRFLPDRYLEGTCPVCKYSRARGDQCDGCGALLNPEELIDPVSAISKSKNIELRETKHLFLDLSKIEGKVDEWVSLHDKWPDVVKGIAKKWINEGLKSRCITRDLKWGINVSLYEYSDKVFYVWFDAPNAYIGITKDWSESVGRPEEWKEWWTPCDEKKVSYTQFMAKDNVPFHAIFWPAMLFAANLGFKQVDYIKGFNWLTYDKGKFSTSQKRGIFTDSALKMFDPDYWRYYLIANCPEGDDSDFSFSHFASIINKDLCDVLGNFATRVLALLEKHFDSAIAVDLREKGNIDEHLLKNVCKHVDEIEENLDSMRFRKAASSMRAFWALGNEYISEKKPWNEVKQNKCASAVCLAHCVHLLRAFAITAHPVIPFSCRNILKILNDVGGEKNIDRLSFDEAKNFQYFKPDHKVGAPQRLFEKIEDDRVKELTLEFDGRC</sequence>
<evidence type="ECO:0000256" key="2">
    <source>
        <dbReference type="ARBA" id="ARBA00008258"/>
    </source>
</evidence>
<dbReference type="Proteomes" id="UP001320209">
    <property type="component" value="Chromosome"/>
</dbReference>
<dbReference type="Pfam" id="PF19303">
    <property type="entry name" value="Anticodon_3"/>
    <property type="match status" value="1"/>
</dbReference>
<dbReference type="SUPFAM" id="SSF57770">
    <property type="entry name" value="Methionyl-tRNA synthetase (MetRS), Zn-domain"/>
    <property type="match status" value="1"/>
</dbReference>
<feature type="domain" description="Methionyl/Leucyl tRNA synthetase" evidence="10">
    <location>
        <begin position="8"/>
        <end position="405"/>
    </location>
</feature>
<feature type="binding site" evidence="9">
    <location>
        <position position="147"/>
    </location>
    <ligand>
        <name>Zn(2+)</name>
        <dbReference type="ChEBI" id="CHEBI:29105"/>
    </ligand>
</feature>
<keyword evidence="5 9" id="KW-0067">ATP-binding</keyword>
<dbReference type="InterPro" id="IPR029038">
    <property type="entry name" value="MetRS_Zn"/>
</dbReference>
<comment type="subcellular location">
    <subcellularLocation>
        <location evidence="9">Cytoplasm</location>
    </subcellularLocation>
</comment>
<dbReference type="InterPro" id="IPR015413">
    <property type="entry name" value="Methionyl/Leucyl_tRNA_Synth"/>
</dbReference>
<reference evidence="12" key="1">
    <citation type="submission" date="2021-10" db="EMBL/GenBank/DDBJ databases">
        <title>Genome Sequence of The Candidatus Hydrogeosomobacter endosymbioticus, an Intracellular Bacterial Symbiont of the Anaerobic Ciliate GW7.</title>
        <authorList>
            <person name="Shiohama Y."/>
            <person name="Shinzato N."/>
        </authorList>
    </citation>
    <scope>NUCLEOTIDE SEQUENCE [LARGE SCALE GENOMIC DNA]</scope>
    <source>
        <strain evidence="12">200920</strain>
    </source>
</reference>